<dbReference type="InterPro" id="IPR001849">
    <property type="entry name" value="PH_domain"/>
</dbReference>
<organism evidence="6 7">
    <name type="scientific">Sphaeramia orbicularis</name>
    <name type="common">orbiculate cardinalfish</name>
    <dbReference type="NCBI Taxonomy" id="375764"/>
    <lineage>
        <taxon>Eukaryota</taxon>
        <taxon>Metazoa</taxon>
        <taxon>Chordata</taxon>
        <taxon>Craniata</taxon>
        <taxon>Vertebrata</taxon>
        <taxon>Euteleostomi</taxon>
        <taxon>Actinopterygii</taxon>
        <taxon>Neopterygii</taxon>
        <taxon>Teleostei</taxon>
        <taxon>Neoteleostei</taxon>
        <taxon>Acanthomorphata</taxon>
        <taxon>Gobiaria</taxon>
        <taxon>Kurtiformes</taxon>
        <taxon>Apogonoidei</taxon>
        <taxon>Apogonidae</taxon>
        <taxon>Apogoninae</taxon>
        <taxon>Sphaeramia</taxon>
    </lineage>
</organism>
<dbReference type="AlphaFoldDB" id="A0A672ZE07"/>
<dbReference type="GO" id="GO:0048870">
    <property type="term" value="P:cell motility"/>
    <property type="evidence" value="ECO:0007669"/>
    <property type="project" value="TreeGrafter"/>
</dbReference>
<name>A0A672ZE07_9TELE</name>
<dbReference type="PANTHER" id="PTHR12771:SF16">
    <property type="entry name" value="ENGULFMENT AND CELL MOTILITY PROTEIN 3"/>
    <property type="match status" value="1"/>
</dbReference>
<keyword evidence="2" id="KW-0581">Phagocytosis</keyword>
<reference evidence="6" key="1">
    <citation type="submission" date="2019-06" db="EMBL/GenBank/DDBJ databases">
        <authorList>
            <consortium name="Wellcome Sanger Institute Data Sharing"/>
        </authorList>
    </citation>
    <scope>NUCLEOTIDE SEQUENCE [LARGE SCALE GENOMIC DNA]</scope>
</reference>
<dbReference type="GO" id="GO:0006909">
    <property type="term" value="P:phagocytosis"/>
    <property type="evidence" value="ECO:0007669"/>
    <property type="project" value="UniProtKB-KW"/>
</dbReference>
<keyword evidence="1" id="KW-0053">Apoptosis</keyword>
<dbReference type="CDD" id="cd13359">
    <property type="entry name" value="PH_ELMO1_CED-12"/>
    <property type="match status" value="1"/>
</dbReference>
<dbReference type="Pfam" id="PF04727">
    <property type="entry name" value="ELMO_CED12"/>
    <property type="match status" value="1"/>
</dbReference>
<dbReference type="GO" id="GO:0017124">
    <property type="term" value="F:SH3 domain binding"/>
    <property type="evidence" value="ECO:0007669"/>
    <property type="project" value="UniProtKB-KW"/>
</dbReference>
<dbReference type="PROSITE" id="PS51335">
    <property type="entry name" value="ELMO"/>
    <property type="match status" value="1"/>
</dbReference>
<proteinExistence type="predicted"/>
<dbReference type="SUPFAM" id="SSF48371">
    <property type="entry name" value="ARM repeat"/>
    <property type="match status" value="1"/>
</dbReference>
<dbReference type="GO" id="GO:0006915">
    <property type="term" value="P:apoptotic process"/>
    <property type="evidence" value="ECO:0007669"/>
    <property type="project" value="UniProtKB-KW"/>
</dbReference>
<comment type="function">
    <text evidence="4">Involved in cytoskeletal rearrangements required for phagocytosis of apoptotic cells and cell motility. Acts in association with DOCK1 and CRK. Was initially proposed to be required in complex with DOCK1 to activate Rac Rho small GTPases. May enhance the guanine nucleotide exchange factor (GEF) activity of DOCK1.</text>
</comment>
<dbReference type="InterPro" id="IPR024574">
    <property type="entry name" value="ELMO_ARM"/>
</dbReference>
<dbReference type="InterPro" id="IPR050868">
    <property type="entry name" value="ELMO_domain-containing"/>
</dbReference>
<gene>
    <name evidence="6" type="primary">elmo3</name>
</gene>
<dbReference type="InterPro" id="IPR016024">
    <property type="entry name" value="ARM-type_fold"/>
</dbReference>
<evidence type="ECO:0000256" key="2">
    <source>
        <dbReference type="ARBA" id="ARBA00022907"/>
    </source>
</evidence>
<dbReference type="InterPro" id="IPR011993">
    <property type="entry name" value="PH-like_dom_sf"/>
</dbReference>
<feature type="domain" description="ELMO" evidence="5">
    <location>
        <begin position="282"/>
        <end position="452"/>
    </location>
</feature>
<accession>A0A672ZE07</accession>
<keyword evidence="3" id="KW-0729">SH3-binding</keyword>
<dbReference type="Pfam" id="PF11841">
    <property type="entry name" value="ELMO_ARM"/>
    <property type="match status" value="1"/>
</dbReference>
<dbReference type="SUPFAM" id="SSF50729">
    <property type="entry name" value="PH domain-like"/>
    <property type="match status" value="1"/>
</dbReference>
<evidence type="ECO:0000313" key="6">
    <source>
        <dbReference type="Ensembl" id="ENSSORP00005015069.1"/>
    </source>
</evidence>
<dbReference type="PANTHER" id="PTHR12771">
    <property type="entry name" value="ENGULFMENT AND CELL MOTILITY"/>
    <property type="match status" value="1"/>
</dbReference>
<evidence type="ECO:0000259" key="5">
    <source>
        <dbReference type="PROSITE" id="PS51335"/>
    </source>
</evidence>
<dbReference type="FunFam" id="2.30.29.30:FF:000053">
    <property type="entry name" value="Engulfment and cell motility protein 1"/>
    <property type="match status" value="1"/>
</dbReference>
<dbReference type="InterPro" id="IPR006816">
    <property type="entry name" value="ELMO_dom"/>
</dbReference>
<dbReference type="Proteomes" id="UP000472271">
    <property type="component" value="Chromosome 6"/>
</dbReference>
<evidence type="ECO:0000256" key="1">
    <source>
        <dbReference type="ARBA" id="ARBA00022703"/>
    </source>
</evidence>
<reference evidence="6" key="3">
    <citation type="submission" date="2025-09" db="UniProtKB">
        <authorList>
            <consortium name="Ensembl"/>
        </authorList>
    </citation>
    <scope>IDENTIFICATION</scope>
</reference>
<evidence type="ECO:0000256" key="4">
    <source>
        <dbReference type="ARBA" id="ARBA00024863"/>
    </source>
</evidence>
<evidence type="ECO:0000256" key="3">
    <source>
        <dbReference type="ARBA" id="ARBA00023036"/>
    </source>
</evidence>
<sequence>VDDPKNSVDFGCKANTGLGKKPLSAVIKEVCDGWNLPGPDNYALQYADGVQTYITESGRCAEDLYKGIQSSDSGVRCDSLKELASVSTDVTFAQEFISRDGHLLLVKIVEDSHEYVIVMSLSNTQCFMELMDHGIVSWENLSSIFIKKIASFVNGKSSDASIQQVSLDILESMVLSSHSLFLQVKHEVTMERLIAHLQVTNQQIQTKAMALLMALLQTAGDSDRQVLLLSHFQKCHFLLRNIIHSSGSVQDEMAHYLYVLQSVTLNHLEPRMKTPLDCYSQEQRDILHGLRQAAFETESENSLSHERRRSLCAKEFKKLGFSNNSNPGQDLVRTPPGLLALDTMFYFAARYPDAYSRFVLENSSREDKHECPFARSSIQLTLILCEILRIGEPPSETGSNYHPIFFSQDRLMEELFCVCIQLLNKTWKEMRATQEDFDKVMQVVREQITRTLSSKPTSLELFKNKVNALNYSEILKLRQTERLHQEETLAPPVLELKERLKPELLELIRQQRLNRLCQGTMFRQISSRRRQDKLWYCRLSPNHKMLHYGDVEEDMENPPIETLQKQIPVADIKGLLTGKDCPHMKENKGKQTKEVLDLAFSITYDVEEYSLNFIAPSRTDFCLWTDGLSVLLGREMSSESMRSELEILLSMEIKLRLLDLENVPIPDSAPVVPKPPSNYNFCYDFSQTEQ</sequence>
<dbReference type="GO" id="GO:0007015">
    <property type="term" value="P:actin filament organization"/>
    <property type="evidence" value="ECO:0007669"/>
    <property type="project" value="TreeGrafter"/>
</dbReference>
<dbReference type="Pfam" id="PF16457">
    <property type="entry name" value="PH_12"/>
    <property type="match status" value="1"/>
</dbReference>
<reference evidence="6" key="2">
    <citation type="submission" date="2025-08" db="UniProtKB">
        <authorList>
            <consortium name="Ensembl"/>
        </authorList>
    </citation>
    <scope>IDENTIFICATION</scope>
</reference>
<evidence type="ECO:0000313" key="7">
    <source>
        <dbReference type="Proteomes" id="UP000472271"/>
    </source>
</evidence>
<dbReference type="Gene3D" id="2.30.29.30">
    <property type="entry name" value="Pleckstrin-homology domain (PH domain)/Phosphotyrosine-binding domain (PTB)"/>
    <property type="match status" value="1"/>
</dbReference>
<dbReference type="Gene3D" id="1.25.10.10">
    <property type="entry name" value="Leucine-rich Repeat Variant"/>
    <property type="match status" value="1"/>
</dbReference>
<protein>
    <recommendedName>
        <fullName evidence="5">ELMO domain-containing protein</fullName>
    </recommendedName>
</protein>
<dbReference type="InterPro" id="IPR011989">
    <property type="entry name" value="ARM-like"/>
</dbReference>
<dbReference type="Gene3D" id="6.10.250.810">
    <property type="match status" value="1"/>
</dbReference>
<keyword evidence="7" id="KW-1185">Reference proteome</keyword>
<dbReference type="Ensembl" id="ENSSORT00005015530.1">
    <property type="protein sequence ID" value="ENSSORP00005015069.1"/>
    <property type="gene ID" value="ENSSORG00005001331.1"/>
</dbReference>